<keyword evidence="1" id="KW-0812">Transmembrane</keyword>
<evidence type="ECO:0000313" key="2">
    <source>
        <dbReference type="EMBL" id="KAK9281640.1"/>
    </source>
</evidence>
<dbReference type="Proteomes" id="UP001415857">
    <property type="component" value="Unassembled WGS sequence"/>
</dbReference>
<dbReference type="Gene3D" id="1.20.1110.10">
    <property type="entry name" value="Calcium-transporting ATPase, transmembrane domain"/>
    <property type="match status" value="1"/>
</dbReference>
<protein>
    <submittedName>
        <fullName evidence="2">Uncharacterized protein</fullName>
    </submittedName>
</protein>
<evidence type="ECO:0000256" key="1">
    <source>
        <dbReference type="SAM" id="Phobius"/>
    </source>
</evidence>
<dbReference type="InterPro" id="IPR023298">
    <property type="entry name" value="ATPase_P-typ_TM_dom_sf"/>
</dbReference>
<dbReference type="EMBL" id="JBBPBK010000007">
    <property type="protein sequence ID" value="KAK9281640.1"/>
    <property type="molecule type" value="Genomic_DNA"/>
</dbReference>
<name>A0AAP0RPF4_LIQFO</name>
<keyword evidence="1" id="KW-0472">Membrane</keyword>
<evidence type="ECO:0000313" key="3">
    <source>
        <dbReference type="Proteomes" id="UP001415857"/>
    </source>
</evidence>
<proteinExistence type="predicted"/>
<dbReference type="SUPFAM" id="SSF81665">
    <property type="entry name" value="Calcium ATPase, transmembrane domain M"/>
    <property type="match status" value="1"/>
</dbReference>
<comment type="caution">
    <text evidence="2">The sequence shown here is derived from an EMBL/GenBank/DDBJ whole genome shotgun (WGS) entry which is preliminary data.</text>
</comment>
<organism evidence="2 3">
    <name type="scientific">Liquidambar formosana</name>
    <name type="common">Formosan gum</name>
    <dbReference type="NCBI Taxonomy" id="63359"/>
    <lineage>
        <taxon>Eukaryota</taxon>
        <taxon>Viridiplantae</taxon>
        <taxon>Streptophyta</taxon>
        <taxon>Embryophyta</taxon>
        <taxon>Tracheophyta</taxon>
        <taxon>Spermatophyta</taxon>
        <taxon>Magnoliopsida</taxon>
        <taxon>eudicotyledons</taxon>
        <taxon>Gunneridae</taxon>
        <taxon>Pentapetalae</taxon>
        <taxon>Saxifragales</taxon>
        <taxon>Altingiaceae</taxon>
        <taxon>Liquidambar</taxon>
    </lineage>
</organism>
<gene>
    <name evidence="2" type="ORF">L1049_004543</name>
</gene>
<sequence length="62" mass="7157">MEFLGKFFSTVRLSWKLWLVSIAIGLVSWPLAVIGKYIPVPKTPFAKFFVKPFQQRRGARNS</sequence>
<reference evidence="2 3" key="1">
    <citation type="journal article" date="2024" name="Plant J.">
        <title>Genome sequences and population genomics reveal climatic adaptation and genomic divergence between two closely related sweetgum species.</title>
        <authorList>
            <person name="Xu W.Q."/>
            <person name="Ren C.Q."/>
            <person name="Zhang X.Y."/>
            <person name="Comes H.P."/>
            <person name="Liu X.H."/>
            <person name="Li Y.G."/>
            <person name="Kettle C.J."/>
            <person name="Jalonen R."/>
            <person name="Gaisberger H."/>
            <person name="Ma Y.Z."/>
            <person name="Qiu Y.X."/>
        </authorList>
    </citation>
    <scope>NUCLEOTIDE SEQUENCE [LARGE SCALE GENOMIC DNA]</scope>
    <source>
        <strain evidence="2">Hangzhou</strain>
    </source>
</reference>
<keyword evidence="1" id="KW-1133">Transmembrane helix</keyword>
<dbReference type="AlphaFoldDB" id="A0AAP0RPF4"/>
<accession>A0AAP0RPF4</accession>
<keyword evidence="3" id="KW-1185">Reference proteome</keyword>
<feature type="transmembrane region" description="Helical" evidence="1">
    <location>
        <begin position="17"/>
        <end position="38"/>
    </location>
</feature>